<dbReference type="Proteomes" id="UP000762676">
    <property type="component" value="Unassembled WGS sequence"/>
</dbReference>
<proteinExistence type="predicted"/>
<keyword evidence="2" id="KW-1185">Reference proteome</keyword>
<dbReference type="AlphaFoldDB" id="A0AAV4I600"/>
<reference evidence="1 2" key="1">
    <citation type="journal article" date="2021" name="Elife">
        <title>Chloroplast acquisition without the gene transfer in kleptoplastic sea slugs, Plakobranchus ocellatus.</title>
        <authorList>
            <person name="Maeda T."/>
            <person name="Takahashi S."/>
            <person name="Yoshida T."/>
            <person name="Shimamura S."/>
            <person name="Takaki Y."/>
            <person name="Nagai Y."/>
            <person name="Toyoda A."/>
            <person name="Suzuki Y."/>
            <person name="Arimoto A."/>
            <person name="Ishii H."/>
            <person name="Satoh N."/>
            <person name="Nishiyama T."/>
            <person name="Hasebe M."/>
            <person name="Maruyama T."/>
            <person name="Minagawa J."/>
            <person name="Obokata J."/>
            <person name="Shigenobu S."/>
        </authorList>
    </citation>
    <scope>NUCLEOTIDE SEQUENCE [LARGE SCALE GENOMIC DNA]</scope>
</reference>
<gene>
    <name evidence="1" type="ORF">ElyMa_006509500</name>
</gene>
<organism evidence="1 2">
    <name type="scientific">Elysia marginata</name>
    <dbReference type="NCBI Taxonomy" id="1093978"/>
    <lineage>
        <taxon>Eukaryota</taxon>
        <taxon>Metazoa</taxon>
        <taxon>Spiralia</taxon>
        <taxon>Lophotrochozoa</taxon>
        <taxon>Mollusca</taxon>
        <taxon>Gastropoda</taxon>
        <taxon>Heterobranchia</taxon>
        <taxon>Euthyneura</taxon>
        <taxon>Panpulmonata</taxon>
        <taxon>Sacoglossa</taxon>
        <taxon>Placobranchoidea</taxon>
        <taxon>Plakobranchidae</taxon>
        <taxon>Elysia</taxon>
    </lineage>
</organism>
<evidence type="ECO:0000313" key="1">
    <source>
        <dbReference type="EMBL" id="GFS04988.1"/>
    </source>
</evidence>
<protein>
    <submittedName>
        <fullName evidence="1">Uncharacterized protein</fullName>
    </submittedName>
</protein>
<accession>A0AAV4I600</accession>
<comment type="caution">
    <text evidence="1">The sequence shown here is derived from an EMBL/GenBank/DDBJ whole genome shotgun (WGS) entry which is preliminary data.</text>
</comment>
<dbReference type="EMBL" id="BMAT01013054">
    <property type="protein sequence ID" value="GFS04988.1"/>
    <property type="molecule type" value="Genomic_DNA"/>
</dbReference>
<name>A0AAV4I600_9GAST</name>
<evidence type="ECO:0000313" key="2">
    <source>
        <dbReference type="Proteomes" id="UP000762676"/>
    </source>
</evidence>
<sequence length="138" mass="15863">MVSTKFIYRSERIVIKTFSVCQCFTRTLQHWHGQNRTQPEPRDDGSRLPVTSVWPKDSLSPLVSTLAFLVFHSLPRPVVLTELRWRPEIAGVNDDNSESNQGIWKMVPLSLTCLPGIVLAKLLHLYKNHRQEKVGPFK</sequence>